<dbReference type="NCBIfam" id="TIGR01538">
    <property type="entry name" value="portal_SPP1"/>
    <property type="match status" value="1"/>
</dbReference>
<feature type="region of interest" description="Disordered" evidence="1">
    <location>
        <begin position="405"/>
        <end position="426"/>
    </location>
</feature>
<dbReference type="InterPro" id="IPR021145">
    <property type="entry name" value="Portal_protein_SPP1_Gp6-like"/>
</dbReference>
<name>A0A256SIK4_LIMRT</name>
<evidence type="ECO:0000313" key="3">
    <source>
        <dbReference type="Proteomes" id="UP000215747"/>
    </source>
</evidence>
<gene>
    <name evidence="2" type="ORF">CBF96_10030</name>
</gene>
<protein>
    <submittedName>
        <fullName evidence="2">Phage portal protein</fullName>
    </submittedName>
</protein>
<evidence type="ECO:0000256" key="1">
    <source>
        <dbReference type="SAM" id="MobiDB-lite"/>
    </source>
</evidence>
<reference evidence="2 3" key="2">
    <citation type="submission" date="2017-09" db="EMBL/GenBank/DDBJ databases">
        <title>Tripartite evolution among Lactobacillus johnsonii, Lactobacillus taiwanensis, Lactobacillus reuteri and their rodent host.</title>
        <authorList>
            <person name="Wang T."/>
            <person name="Knowles S."/>
            <person name="Cheng C."/>
        </authorList>
    </citation>
    <scope>NUCLEOTIDE SEQUENCE [LARGE SCALE GENOMIC DNA]</scope>
    <source>
        <strain evidence="2 3">114h</strain>
    </source>
</reference>
<dbReference type="EMBL" id="NGPL01000084">
    <property type="protein sequence ID" value="OYS66677.1"/>
    <property type="molecule type" value="Genomic_DNA"/>
</dbReference>
<dbReference type="AlphaFoldDB" id="A0A256SIK4"/>
<evidence type="ECO:0000313" key="2">
    <source>
        <dbReference type="EMBL" id="OYS66677.1"/>
    </source>
</evidence>
<dbReference type="InterPro" id="IPR006428">
    <property type="entry name" value="Portal_SPP1-type"/>
</dbReference>
<proteinExistence type="predicted"/>
<dbReference type="Pfam" id="PF05133">
    <property type="entry name" value="SPP1_portal"/>
    <property type="match status" value="1"/>
</dbReference>
<reference evidence="3" key="1">
    <citation type="submission" date="2017-05" db="EMBL/GenBank/DDBJ databases">
        <authorList>
            <person name="Lin X.B."/>
            <person name="Stothard P."/>
            <person name="Tasseva G."/>
            <person name="Walter J."/>
        </authorList>
    </citation>
    <scope>NUCLEOTIDE SEQUENCE [LARGE SCALE GENOMIC DNA]</scope>
    <source>
        <strain evidence="3">114h</strain>
    </source>
</reference>
<sequence>MIQQNSQWAAGYQENYRLYIGDHAILHEQKSSWGPDNKLVVNLPKYICDTFTGFFVGIPPKITLEDKSANDKLQDWNNTNSFQDKLSEISKQTDIYGRSIAFMYQDEEKHTRVTVVKPAEGFIVYDDTVAQHPLAFIRYSKTTQNGLCGTIYYANKVIGFTDGKLDDTDEVNIYGVVPAVEFFENEERQGAFDNVKTLCEALDKALSNKANQNEYYDNAYLKILGLQLPTDENNNVKVDDIKHNHLIYSPDAESANATVDFVGKPDADALQEHFIERLLNLIYQISMVPNLSDKEFASNQSGVAIRYKLLAIQNLASSKERKFTQSLRQLYRVLFSVGEVAKPDEWQNLKFQFSWNIPANLADEAQTAKTLMGVTSHETALKPLSIVDDPKQEIEKIHEEQAETARNALENSPSATDLLKGDDDGE</sequence>
<dbReference type="Proteomes" id="UP000215747">
    <property type="component" value="Unassembled WGS sequence"/>
</dbReference>
<accession>A0A256SIK4</accession>
<organism evidence="2 3">
    <name type="scientific">Limosilactobacillus reuteri</name>
    <name type="common">Lactobacillus reuteri</name>
    <dbReference type="NCBI Taxonomy" id="1598"/>
    <lineage>
        <taxon>Bacteria</taxon>
        <taxon>Bacillati</taxon>
        <taxon>Bacillota</taxon>
        <taxon>Bacilli</taxon>
        <taxon>Lactobacillales</taxon>
        <taxon>Lactobacillaceae</taxon>
        <taxon>Limosilactobacillus</taxon>
    </lineage>
</organism>
<comment type="caution">
    <text evidence="2">The sequence shown here is derived from an EMBL/GenBank/DDBJ whole genome shotgun (WGS) entry which is preliminary data.</text>
</comment>